<keyword evidence="4 9" id="KW-0929">Antimicrobial</keyword>
<evidence type="ECO:0000256" key="6">
    <source>
        <dbReference type="ARBA" id="ARBA00022729"/>
    </source>
</evidence>
<comment type="similarity">
    <text evidence="2 9">Belongs to the DEFL family.</text>
</comment>
<comment type="subcellular location">
    <subcellularLocation>
        <location evidence="1 9">Secreted</location>
    </subcellularLocation>
</comment>
<evidence type="ECO:0000313" key="11">
    <source>
        <dbReference type="Proteomes" id="UP001634007"/>
    </source>
</evidence>
<evidence type="ECO:0000256" key="9">
    <source>
        <dbReference type="RuleBase" id="RU367109"/>
    </source>
</evidence>
<dbReference type="Proteomes" id="UP001634007">
    <property type="component" value="Unassembled WGS sequence"/>
</dbReference>
<evidence type="ECO:0000256" key="8">
    <source>
        <dbReference type="ARBA" id="ARBA00023157"/>
    </source>
</evidence>
<evidence type="ECO:0000256" key="4">
    <source>
        <dbReference type="ARBA" id="ARBA00022529"/>
    </source>
</evidence>
<keyword evidence="6" id="KW-0732">Signal</keyword>
<comment type="caution">
    <text evidence="10">The sequence shown here is derived from an EMBL/GenBank/DDBJ whole genome shotgun (WGS) entry which is preliminary data.</text>
</comment>
<keyword evidence="7 9" id="KW-0611">Plant defense</keyword>
<keyword evidence="3 9" id="KW-0964">Secreted</keyword>
<reference evidence="10 11" key="1">
    <citation type="submission" date="2024-11" db="EMBL/GenBank/DDBJ databases">
        <title>Chromosome-level genome assembly of Eucalyptus globulus Labill. provides insights into its genome evolution.</title>
        <authorList>
            <person name="Li X."/>
        </authorList>
    </citation>
    <scope>NUCLEOTIDE SEQUENCE [LARGE SCALE GENOMIC DNA]</scope>
    <source>
        <strain evidence="10">CL2024</strain>
        <tissue evidence="10">Fresh tender leaves</tissue>
    </source>
</reference>
<dbReference type="AlphaFoldDB" id="A0ABD3L713"/>
<organism evidence="10 11">
    <name type="scientific">Eucalyptus globulus</name>
    <name type="common">Tasmanian blue gum</name>
    <dbReference type="NCBI Taxonomy" id="34317"/>
    <lineage>
        <taxon>Eukaryota</taxon>
        <taxon>Viridiplantae</taxon>
        <taxon>Streptophyta</taxon>
        <taxon>Embryophyta</taxon>
        <taxon>Tracheophyta</taxon>
        <taxon>Spermatophyta</taxon>
        <taxon>Magnoliopsida</taxon>
        <taxon>eudicotyledons</taxon>
        <taxon>Gunneridae</taxon>
        <taxon>Pentapetalae</taxon>
        <taxon>rosids</taxon>
        <taxon>malvids</taxon>
        <taxon>Myrtales</taxon>
        <taxon>Myrtaceae</taxon>
        <taxon>Myrtoideae</taxon>
        <taxon>Eucalypteae</taxon>
        <taxon>Eucalyptus</taxon>
    </lineage>
</organism>
<dbReference type="GO" id="GO:0031640">
    <property type="term" value="P:killing of cells of another organism"/>
    <property type="evidence" value="ECO:0007669"/>
    <property type="project" value="UniProtKB-UniRule"/>
</dbReference>
<keyword evidence="8" id="KW-1015">Disulfide bond</keyword>
<keyword evidence="5 9" id="KW-0295">Fungicide</keyword>
<evidence type="ECO:0000256" key="2">
    <source>
        <dbReference type="ARBA" id="ARBA00006722"/>
    </source>
</evidence>
<evidence type="ECO:0000256" key="7">
    <source>
        <dbReference type="ARBA" id="ARBA00022821"/>
    </source>
</evidence>
<name>A0ABD3L713_EUCGL</name>
<sequence length="137" mass="14959">MIKIRKVEAFCSEGLGSCGKGDDCQQRCSTSHGPGSQGSCDQSTSPLLCTCYYNCPSSPQPSPSPKMCNGGDSLCNNACTDQCCSDWCAAKFSQGRGYCDNSAGPWLCQCQYSCLFFFPFLLLIRKDHLYMVHLVCK</sequence>
<dbReference type="InterPro" id="IPR039641">
    <property type="entry name" value="LCR"/>
</dbReference>
<gene>
    <name evidence="10" type="ORF">ACJRO7_014748</name>
</gene>
<evidence type="ECO:0000256" key="1">
    <source>
        <dbReference type="ARBA" id="ARBA00004613"/>
    </source>
</evidence>
<keyword evidence="11" id="KW-1185">Reference proteome</keyword>
<accession>A0ABD3L713</accession>
<dbReference type="GO" id="GO:0005576">
    <property type="term" value="C:extracellular region"/>
    <property type="evidence" value="ECO:0007669"/>
    <property type="project" value="UniProtKB-SubCell"/>
</dbReference>
<proteinExistence type="inferred from homology"/>
<protein>
    <recommendedName>
        <fullName evidence="9">Defensin-like protein</fullName>
    </recommendedName>
</protein>
<dbReference type="PANTHER" id="PTHR36788">
    <property type="entry name" value="DEFENSIN-LIKE PROTEIN 183"/>
    <property type="match status" value="1"/>
</dbReference>
<evidence type="ECO:0000313" key="10">
    <source>
        <dbReference type="EMBL" id="KAL3745676.1"/>
    </source>
</evidence>
<evidence type="ECO:0000256" key="3">
    <source>
        <dbReference type="ARBA" id="ARBA00022525"/>
    </source>
</evidence>
<dbReference type="GO" id="GO:0050832">
    <property type="term" value="P:defense response to fungus"/>
    <property type="evidence" value="ECO:0007669"/>
    <property type="project" value="UniProtKB-UniRule"/>
</dbReference>
<dbReference type="PANTHER" id="PTHR36788:SF2">
    <property type="entry name" value="DEFENSIN-LIKE PROTEIN 183"/>
    <property type="match status" value="1"/>
</dbReference>
<dbReference type="EMBL" id="JBJKBG010000003">
    <property type="protein sequence ID" value="KAL3745676.1"/>
    <property type="molecule type" value="Genomic_DNA"/>
</dbReference>
<evidence type="ECO:0000256" key="5">
    <source>
        <dbReference type="ARBA" id="ARBA00022577"/>
    </source>
</evidence>